<feature type="domain" description="Metallo-beta-lactamase" evidence="4">
    <location>
        <begin position="20"/>
        <end position="212"/>
    </location>
</feature>
<dbReference type="Gene3D" id="3.60.15.10">
    <property type="entry name" value="Ribonuclease Z/Hydroxyacylglutathione hydrolase-like"/>
    <property type="match status" value="1"/>
</dbReference>
<dbReference type="OrthoDB" id="9802248at2"/>
<proteinExistence type="predicted"/>
<evidence type="ECO:0000259" key="4">
    <source>
        <dbReference type="SMART" id="SM00849"/>
    </source>
</evidence>
<dbReference type="InterPro" id="IPR050855">
    <property type="entry name" value="NDM-1-like"/>
</dbReference>
<evidence type="ECO:0000313" key="6">
    <source>
        <dbReference type="Proteomes" id="UP000092573"/>
    </source>
</evidence>
<dbReference type="EMBL" id="CP014167">
    <property type="protein sequence ID" value="ANS75847.1"/>
    <property type="molecule type" value="Genomic_DNA"/>
</dbReference>
<name>A0A1B1N350_9BACL</name>
<accession>A0A1B1N350</accession>
<dbReference type="KEGG" id="pyg:AWM70_15665"/>
<dbReference type="Proteomes" id="UP000092573">
    <property type="component" value="Chromosome"/>
</dbReference>
<dbReference type="SMART" id="SM00849">
    <property type="entry name" value="Lactamase_B"/>
    <property type="match status" value="1"/>
</dbReference>
<reference evidence="5 6" key="1">
    <citation type="submission" date="2016-01" db="EMBL/GenBank/DDBJ databases">
        <title>Complete Genome Sequence of Paenibacillus yonginensis DCY84, a novel Plant Growth-Promoting Bacteria with Elicitation of Induced Systemic Resistance.</title>
        <authorList>
            <person name="Kim Y.J."/>
            <person name="Yang D.C."/>
            <person name="Sukweenadhi J."/>
        </authorList>
    </citation>
    <scope>NUCLEOTIDE SEQUENCE [LARGE SCALE GENOMIC DNA]</scope>
    <source>
        <strain evidence="5 6">DCY84</strain>
    </source>
</reference>
<gene>
    <name evidence="5" type="ORF">AWM70_15665</name>
</gene>
<dbReference type="AlphaFoldDB" id="A0A1B1N350"/>
<dbReference type="PANTHER" id="PTHR42951">
    <property type="entry name" value="METALLO-BETA-LACTAMASE DOMAIN-CONTAINING"/>
    <property type="match status" value="1"/>
</dbReference>
<evidence type="ECO:0000256" key="2">
    <source>
        <dbReference type="ARBA" id="ARBA00034301"/>
    </source>
</evidence>
<dbReference type="Pfam" id="PF00753">
    <property type="entry name" value="Lactamase_B"/>
    <property type="match status" value="1"/>
</dbReference>
<dbReference type="PANTHER" id="PTHR42951:SF9">
    <property type="entry name" value="METAL-DEPENDENT HYDROLASE"/>
    <property type="match status" value="1"/>
</dbReference>
<evidence type="ECO:0000256" key="3">
    <source>
        <dbReference type="ARBA" id="ARBA00048505"/>
    </source>
</evidence>
<dbReference type="CDD" id="cd07721">
    <property type="entry name" value="yflN-like_MBL-fold"/>
    <property type="match status" value="1"/>
</dbReference>
<comment type="catalytic activity">
    <reaction evidence="3">
        <text>3',5'-cyclic UMP + H2O = UMP + H(+)</text>
        <dbReference type="Rhea" id="RHEA:70575"/>
        <dbReference type="ChEBI" id="CHEBI:15377"/>
        <dbReference type="ChEBI" id="CHEBI:15378"/>
        <dbReference type="ChEBI" id="CHEBI:57865"/>
        <dbReference type="ChEBI" id="CHEBI:184387"/>
    </reaction>
    <physiologicalReaction direction="left-to-right" evidence="3">
        <dbReference type="Rhea" id="RHEA:70576"/>
    </physiologicalReaction>
</comment>
<organism evidence="5 6">
    <name type="scientific">Paenibacillus yonginensis</name>
    <dbReference type="NCBI Taxonomy" id="1462996"/>
    <lineage>
        <taxon>Bacteria</taxon>
        <taxon>Bacillati</taxon>
        <taxon>Bacillota</taxon>
        <taxon>Bacilli</taxon>
        <taxon>Bacillales</taxon>
        <taxon>Paenibacillaceae</taxon>
        <taxon>Paenibacillus</taxon>
    </lineage>
</organism>
<protein>
    <recommendedName>
        <fullName evidence="4">Metallo-beta-lactamase domain-containing protein</fullName>
    </recommendedName>
</protein>
<evidence type="ECO:0000256" key="1">
    <source>
        <dbReference type="ARBA" id="ARBA00034221"/>
    </source>
</evidence>
<dbReference type="STRING" id="1462996.AWM70_15665"/>
<dbReference type="InterPro" id="IPR036866">
    <property type="entry name" value="RibonucZ/Hydroxyglut_hydro"/>
</dbReference>
<comment type="function">
    <text evidence="2">Counteracts the endogenous Pycsar antiviral defense system. Phosphodiesterase that enables metal-dependent hydrolysis of host cyclic nucleotide Pycsar defense signals such as cCMP and cUMP.</text>
</comment>
<sequence>MKLTSGKEIIQLSFMPRLFPVNCYLVELEQELILVDAALPYSAKGILRAVKQIGKPLRTILLTHGHRDHVGALDSLKKELPDVRVVISERDSRLLAGDRSLDPEEPQTAIRGSVPSGILTRPDRLLRDGDHVGPLLAISSPGHTPGSMAFYDERNGNLIVGDAFQLRGGIAVAGHLKPAFPFPALATWSAEEAVRSARRLIDCKPSLLAVGHGRLLPEPVRAMEQAVAEAERALLNRSSTVQGGNRNA</sequence>
<keyword evidence="6" id="KW-1185">Reference proteome</keyword>
<comment type="catalytic activity">
    <reaction evidence="1">
        <text>3',5'-cyclic CMP + H2O = CMP + H(+)</text>
        <dbReference type="Rhea" id="RHEA:72675"/>
        <dbReference type="ChEBI" id="CHEBI:15377"/>
        <dbReference type="ChEBI" id="CHEBI:15378"/>
        <dbReference type="ChEBI" id="CHEBI:58003"/>
        <dbReference type="ChEBI" id="CHEBI:60377"/>
    </reaction>
    <physiologicalReaction direction="left-to-right" evidence="1">
        <dbReference type="Rhea" id="RHEA:72676"/>
    </physiologicalReaction>
</comment>
<dbReference type="RefSeq" id="WP_068697947.1">
    <property type="nucleotide sequence ID" value="NZ_CP014167.1"/>
</dbReference>
<evidence type="ECO:0000313" key="5">
    <source>
        <dbReference type="EMBL" id="ANS75847.1"/>
    </source>
</evidence>
<dbReference type="InterPro" id="IPR001279">
    <property type="entry name" value="Metallo-B-lactamas"/>
</dbReference>
<dbReference type="SUPFAM" id="SSF56281">
    <property type="entry name" value="Metallo-hydrolase/oxidoreductase"/>
    <property type="match status" value="1"/>
</dbReference>